<dbReference type="InterPro" id="IPR009793">
    <property type="entry name" value="DUF1361"/>
</dbReference>
<sequence length="221" mass="26157">MFTPSERYLTDFFNNPAWPDYFFIHGYPLLVIAWNLLLLLVPFGLVFYLKKIWRKRDLSKFTLYLITVGLGFLWLLFIPNAAYIITDVRHLLDYCPLGSPERVCSSGAWLIMFFFIYASIGWVAFVFLLNQMKEFIIQAKSEKAGRYFIWLSIPLVSLGTLLGLIDRFHSWEFLLFPAMIFKSGLRYFTDIIYFKDWAVFTAGLYILYFIGNFLFKKNIRK</sequence>
<evidence type="ECO:0008006" key="4">
    <source>
        <dbReference type="Google" id="ProtNLM"/>
    </source>
</evidence>
<reference evidence="2 3" key="1">
    <citation type="submission" date="2017-09" db="EMBL/GenBank/DDBJ databases">
        <title>Depth-based differentiation of microbial function through sediment-hosted aquifers and enrichment of novel symbionts in the deep terrestrial subsurface.</title>
        <authorList>
            <person name="Probst A.J."/>
            <person name="Ladd B."/>
            <person name="Jarett J.K."/>
            <person name="Geller-Mcgrath D.E."/>
            <person name="Sieber C.M."/>
            <person name="Emerson J.B."/>
            <person name="Anantharaman K."/>
            <person name="Thomas B.C."/>
            <person name="Malmstrom R."/>
            <person name="Stieglmeier M."/>
            <person name="Klingl A."/>
            <person name="Woyke T."/>
            <person name="Ryan C.M."/>
            <person name="Banfield J.F."/>
        </authorList>
    </citation>
    <scope>NUCLEOTIDE SEQUENCE [LARGE SCALE GENOMIC DNA]</scope>
    <source>
        <strain evidence="2">CG11_big_fil_rev_8_21_14_0_20_39_10</strain>
    </source>
</reference>
<evidence type="ECO:0000313" key="3">
    <source>
        <dbReference type="Proteomes" id="UP000230869"/>
    </source>
</evidence>
<feature type="transmembrane region" description="Helical" evidence="1">
    <location>
        <begin position="27"/>
        <end position="49"/>
    </location>
</feature>
<comment type="caution">
    <text evidence="2">The sequence shown here is derived from an EMBL/GenBank/DDBJ whole genome shotgun (WGS) entry which is preliminary data.</text>
</comment>
<dbReference type="EMBL" id="PCWW01000038">
    <property type="protein sequence ID" value="PIR13413.1"/>
    <property type="molecule type" value="Genomic_DNA"/>
</dbReference>
<dbReference type="AlphaFoldDB" id="A0A2M6K944"/>
<keyword evidence="1" id="KW-1133">Transmembrane helix</keyword>
<protein>
    <recommendedName>
        <fullName evidence="4">DUF1361 domain-containing protein</fullName>
    </recommendedName>
</protein>
<dbReference type="Proteomes" id="UP000230869">
    <property type="component" value="Unassembled WGS sequence"/>
</dbReference>
<name>A0A2M6K944_9BACT</name>
<feature type="transmembrane region" description="Helical" evidence="1">
    <location>
        <begin position="147"/>
        <end position="165"/>
    </location>
</feature>
<evidence type="ECO:0000313" key="2">
    <source>
        <dbReference type="EMBL" id="PIR13413.1"/>
    </source>
</evidence>
<feature type="transmembrane region" description="Helical" evidence="1">
    <location>
        <begin position="61"/>
        <end position="86"/>
    </location>
</feature>
<organism evidence="2 3">
    <name type="scientific">Candidatus Falkowbacteria bacterium CG11_big_fil_rev_8_21_14_0_20_39_10</name>
    <dbReference type="NCBI Taxonomy" id="1974570"/>
    <lineage>
        <taxon>Bacteria</taxon>
        <taxon>Candidatus Falkowiibacteriota</taxon>
    </lineage>
</organism>
<keyword evidence="1" id="KW-0812">Transmembrane</keyword>
<proteinExistence type="predicted"/>
<evidence type="ECO:0000256" key="1">
    <source>
        <dbReference type="SAM" id="Phobius"/>
    </source>
</evidence>
<keyword evidence="1" id="KW-0472">Membrane</keyword>
<gene>
    <name evidence="2" type="ORF">COV49_02290</name>
</gene>
<dbReference type="Pfam" id="PF07099">
    <property type="entry name" value="DUF1361"/>
    <property type="match status" value="1"/>
</dbReference>
<accession>A0A2M6K944</accession>
<feature type="transmembrane region" description="Helical" evidence="1">
    <location>
        <begin position="197"/>
        <end position="215"/>
    </location>
</feature>
<feature type="transmembrane region" description="Helical" evidence="1">
    <location>
        <begin position="106"/>
        <end position="127"/>
    </location>
</feature>